<keyword evidence="3" id="KW-1185">Reference proteome</keyword>
<protein>
    <submittedName>
        <fullName evidence="2">Uncharacterized protein</fullName>
    </submittedName>
</protein>
<evidence type="ECO:0000313" key="2">
    <source>
        <dbReference type="EMBL" id="SPO40779.1"/>
    </source>
</evidence>
<sequence>MAAAAPAVARMPAAAVVVVVVVVVAAPLLGSMPIPFPIPFLFAAVMVSPLSALVPARRRLIGFRPVRSFGWAVMAASDVAAGCCVVEVSGPLPPPTGAVRGGRVLGINRRSLLSFVG</sequence>
<feature type="transmembrane region" description="Helical" evidence="1">
    <location>
        <begin position="12"/>
        <end position="30"/>
    </location>
</feature>
<keyword evidence="1" id="KW-1133">Transmembrane helix</keyword>
<dbReference type="EMBL" id="OOIP01000022">
    <property type="protein sequence ID" value="SPO40779.1"/>
    <property type="molecule type" value="Genomic_DNA"/>
</dbReference>
<keyword evidence="1" id="KW-0472">Membrane</keyword>
<feature type="transmembrane region" description="Helical" evidence="1">
    <location>
        <begin position="36"/>
        <end position="54"/>
    </location>
</feature>
<reference evidence="2 3" key="1">
    <citation type="submission" date="2018-03" db="EMBL/GenBank/DDBJ databases">
        <authorList>
            <person name="Guldener U."/>
        </authorList>
    </citation>
    <scope>NUCLEOTIDE SEQUENCE [LARGE SCALE GENOMIC DNA]</scope>
    <source>
        <strain evidence="2 3">DAOM196992</strain>
    </source>
</reference>
<proteinExistence type="predicted"/>
<dbReference type="AlphaFoldDB" id="A0A5C3FBN1"/>
<accession>A0A5C3FBN1</accession>
<keyword evidence="1" id="KW-0812">Transmembrane</keyword>
<evidence type="ECO:0000256" key="1">
    <source>
        <dbReference type="SAM" id="Phobius"/>
    </source>
</evidence>
<dbReference type="Proteomes" id="UP000323386">
    <property type="component" value="Unassembled WGS sequence"/>
</dbReference>
<name>A0A5C3FBN1_9BASI</name>
<organism evidence="2 3">
    <name type="scientific">Pseudozyma flocculosa</name>
    <dbReference type="NCBI Taxonomy" id="84751"/>
    <lineage>
        <taxon>Eukaryota</taxon>
        <taxon>Fungi</taxon>
        <taxon>Dikarya</taxon>
        <taxon>Basidiomycota</taxon>
        <taxon>Ustilaginomycotina</taxon>
        <taxon>Ustilaginomycetes</taxon>
        <taxon>Ustilaginales</taxon>
        <taxon>Ustilaginaceae</taxon>
        <taxon>Pseudozyma</taxon>
    </lineage>
</organism>
<evidence type="ECO:0000313" key="3">
    <source>
        <dbReference type="Proteomes" id="UP000323386"/>
    </source>
</evidence>
<gene>
    <name evidence="2" type="ORF">PSFLO_06261</name>
</gene>